<protein>
    <submittedName>
        <fullName evidence="2">Uncharacterized protein</fullName>
    </submittedName>
</protein>
<proteinExistence type="predicted"/>
<feature type="compositionally biased region" description="Gly residues" evidence="1">
    <location>
        <begin position="76"/>
        <end position="92"/>
    </location>
</feature>
<evidence type="ECO:0000313" key="2">
    <source>
        <dbReference type="EMBL" id="SCL52487.1"/>
    </source>
</evidence>
<evidence type="ECO:0000313" key="3">
    <source>
        <dbReference type="Proteomes" id="UP000198937"/>
    </source>
</evidence>
<dbReference type="EMBL" id="FMIA01000002">
    <property type="protein sequence ID" value="SCL52487.1"/>
    <property type="molecule type" value="Genomic_DNA"/>
</dbReference>
<feature type="region of interest" description="Disordered" evidence="1">
    <location>
        <begin position="244"/>
        <end position="263"/>
    </location>
</feature>
<feature type="region of interest" description="Disordered" evidence="1">
    <location>
        <begin position="73"/>
        <end position="99"/>
    </location>
</feature>
<dbReference type="RefSeq" id="WP_091435845.1">
    <property type="nucleotide sequence ID" value="NZ_BMMJ01000004.1"/>
</dbReference>
<organism evidence="2 3">
    <name type="scientific">Micromonospora yangpuensis</name>
    <dbReference type="NCBI Taxonomy" id="683228"/>
    <lineage>
        <taxon>Bacteria</taxon>
        <taxon>Bacillati</taxon>
        <taxon>Actinomycetota</taxon>
        <taxon>Actinomycetes</taxon>
        <taxon>Micromonosporales</taxon>
        <taxon>Micromonosporaceae</taxon>
        <taxon>Micromonospora</taxon>
    </lineage>
</organism>
<dbReference type="AlphaFoldDB" id="A0A1C6UEL6"/>
<keyword evidence="3" id="KW-1185">Reference proteome</keyword>
<dbReference type="OrthoDB" id="3619957at2"/>
<reference evidence="2 3" key="1">
    <citation type="submission" date="2016-06" db="EMBL/GenBank/DDBJ databases">
        <authorList>
            <person name="Kjaerup R.B."/>
            <person name="Dalgaard T.S."/>
            <person name="Juul-Madsen H.R."/>
        </authorList>
    </citation>
    <scope>NUCLEOTIDE SEQUENCE [LARGE SCALE GENOMIC DNA]</scope>
    <source>
        <strain evidence="2 3">DSM 45577</strain>
    </source>
</reference>
<evidence type="ECO:0000256" key="1">
    <source>
        <dbReference type="SAM" id="MobiDB-lite"/>
    </source>
</evidence>
<dbReference type="Proteomes" id="UP000198937">
    <property type="component" value="Unassembled WGS sequence"/>
</dbReference>
<gene>
    <name evidence="2" type="ORF">GA0070617_2089</name>
</gene>
<name>A0A1C6UEL6_9ACTN</name>
<accession>A0A1C6UEL6</accession>
<sequence length="342" mass="34085">MPTDTVLSGLLSRQLDAWLPAALQRSRRATLALACGAGDAGTLTGALSQISRYADRLRGARLTVLVLADTDTSSGTGSGAGTNTGSGTGTGSDSGTDAGTDLAARLGAVEASLPAEVAVHLVPGDVTRLPVALKAAGAAGAPVFTLVVPPGPAGTPASVVVAAAATGRPAELLLVADASVRAGLAQRFPLVTEVELTSAEAGLSSAAAGVSRVVAFATSSDRALEAFKTALWAVGAEQPLRLRTLPAPADPRDPVPLTVSTEPEVGPLGRELLAELGRSGPRTVTELRRHALTGTVYRAADAVRALTELLATGAVRRDPEAGRLGGDVVIHAVGDAAAGSTA</sequence>